<reference evidence="1 2" key="1">
    <citation type="submission" date="2024-04" db="EMBL/GenBank/DDBJ databases">
        <authorList>
            <person name="Waldvogel A.-M."/>
            <person name="Schoenle A."/>
        </authorList>
    </citation>
    <scope>NUCLEOTIDE SEQUENCE [LARGE SCALE GENOMIC DNA]</scope>
</reference>
<keyword evidence="2" id="KW-1185">Reference proteome</keyword>
<evidence type="ECO:0000313" key="2">
    <source>
        <dbReference type="Proteomes" id="UP001497482"/>
    </source>
</evidence>
<protein>
    <submittedName>
        <fullName evidence="1">Uncharacterized protein</fullName>
    </submittedName>
</protein>
<dbReference type="Proteomes" id="UP001497482">
    <property type="component" value="Chromosome 4"/>
</dbReference>
<proteinExistence type="predicted"/>
<dbReference type="AlphaFoldDB" id="A0AAV2LVC1"/>
<organism evidence="1 2">
    <name type="scientific">Knipowitschia caucasica</name>
    <name type="common">Caucasian dwarf goby</name>
    <name type="synonym">Pomatoschistus caucasicus</name>
    <dbReference type="NCBI Taxonomy" id="637954"/>
    <lineage>
        <taxon>Eukaryota</taxon>
        <taxon>Metazoa</taxon>
        <taxon>Chordata</taxon>
        <taxon>Craniata</taxon>
        <taxon>Vertebrata</taxon>
        <taxon>Euteleostomi</taxon>
        <taxon>Actinopterygii</taxon>
        <taxon>Neopterygii</taxon>
        <taxon>Teleostei</taxon>
        <taxon>Neoteleostei</taxon>
        <taxon>Acanthomorphata</taxon>
        <taxon>Gobiaria</taxon>
        <taxon>Gobiiformes</taxon>
        <taxon>Gobioidei</taxon>
        <taxon>Gobiidae</taxon>
        <taxon>Gobiinae</taxon>
        <taxon>Knipowitschia</taxon>
    </lineage>
</organism>
<gene>
    <name evidence="1" type="ORF">KC01_LOCUS32442</name>
</gene>
<evidence type="ECO:0000313" key="1">
    <source>
        <dbReference type="EMBL" id="CAL1605019.1"/>
    </source>
</evidence>
<sequence>MELYSECAQLRGRRKDTLIGAPASALAPLINYEQQREPNQRHWRQLQSASVRRGLAAGALMSGRSSHEARLPRCTAVLTGAPTSPSPPVPRRPQTRLCWYKVRKRLAFESGAEEVSACSGLGLGLGLRGNTEGPDLSSGSGTLRTGQKTYRKIKLLTNHTQFI</sequence>
<dbReference type="EMBL" id="OZ035826">
    <property type="protein sequence ID" value="CAL1605019.1"/>
    <property type="molecule type" value="Genomic_DNA"/>
</dbReference>
<accession>A0AAV2LVC1</accession>
<name>A0AAV2LVC1_KNICA</name>